<feature type="compositionally biased region" description="Basic and acidic residues" evidence="1">
    <location>
        <begin position="437"/>
        <end position="456"/>
    </location>
</feature>
<dbReference type="SMART" id="SM01127">
    <property type="entry name" value="DDHD"/>
    <property type="match status" value="1"/>
</dbReference>
<sequence length="792" mass="91163">MALKEPPKLIPYWFHSLESDNRHKESPNIRIEFSQADSNNLEKAYQKLLEYDNGTGIEKPPVTVDVMDDLLFEVDIPNRKLSPIYWKGKTYEVVRGTWFYATDMYKFLACDEELSRQIEEGYQNAQPWLMEPPKNTVERSKTFIDFEDKRNWKLTGPYIGQSITYSGPNSAWLLSTNIASQLARAVMTKITNNENVGGTRLIRGYTEVEKWKKRNEEALKNKSRRTKDDSTVRKAGSNRSSPVTSRNNSMNGSNNSSPNMEREIQTQGISKEPEKSNTEFSINNYTIKDESAVDHRYDKIEHLIFVVHGIGEKFAEDKATSTIESSVNDIRRTAKEVAKLYFCKDKSQHHPGTTLPSYATTSESAYKNIYVPEGTGVQFIPVNWRRHLNIDKYKIKRKHRKSRLNLKKSLSNLEKKLKSDKEDKEEVVKKKSNASLNKEDENKESGKETSKEEVKNSKATSSDNNLKPKSSDYLKPESTTASDCSDVDDSDVDDDDDDDDFDFPRMHDILLETIPVVRTLVTDLALDVLYYMVPRFYQQMITILSDEINRLYKLFMKHHPDFKGKVSLFGHSLGSQLCFDILCHQIPECLKSEKEKVDIIKYKRSTPYGSEVSYNYKQLDFPVHTFFAVGSPIGLFTILSDRNIRFFDWKNPSMEGLTSNETLVPIVKKMYNVFHPSDPVAHRGLTGTVREFQGFQKDFAQRGMKLFGNVYSAVQAFIDPDKSSRQTSPVEEEKFNPRDLKNINPNGRLDYVIQADILDNQYLAAIPAHSSYWNDQDTISFLLAELYRDMNL</sequence>
<dbReference type="STRING" id="1754190.A0A1Y2AVM4"/>
<dbReference type="PANTHER" id="PTHR23509">
    <property type="entry name" value="PA-PL1 PHOSPHOLIPASE FAMILY"/>
    <property type="match status" value="1"/>
</dbReference>
<feature type="compositionally biased region" description="Polar residues" evidence="1">
    <location>
        <begin position="457"/>
        <end position="468"/>
    </location>
</feature>
<dbReference type="Pfam" id="PF02862">
    <property type="entry name" value="DDHD"/>
    <property type="match status" value="2"/>
</dbReference>
<dbReference type="GO" id="GO:0005737">
    <property type="term" value="C:cytoplasm"/>
    <property type="evidence" value="ECO:0007669"/>
    <property type="project" value="TreeGrafter"/>
</dbReference>
<comment type="caution">
    <text evidence="3">The sequence shown here is derived from an EMBL/GenBank/DDBJ whole genome shotgun (WGS) entry which is preliminary data.</text>
</comment>
<dbReference type="OrthoDB" id="431378at2759"/>
<dbReference type="EMBL" id="MCOG01000201">
    <property type="protein sequence ID" value="ORY26536.1"/>
    <property type="molecule type" value="Genomic_DNA"/>
</dbReference>
<dbReference type="Proteomes" id="UP000193920">
    <property type="component" value="Unassembled WGS sequence"/>
</dbReference>
<evidence type="ECO:0000313" key="3">
    <source>
        <dbReference type="EMBL" id="ORY26536.1"/>
    </source>
</evidence>
<dbReference type="PANTHER" id="PTHR23509:SF10">
    <property type="entry name" value="LD21067P"/>
    <property type="match status" value="1"/>
</dbReference>
<proteinExistence type="predicted"/>
<dbReference type="InterPro" id="IPR004177">
    <property type="entry name" value="DDHD_dom"/>
</dbReference>
<gene>
    <name evidence="3" type="ORF">LY90DRAFT_674552</name>
</gene>
<dbReference type="GO" id="GO:0046872">
    <property type="term" value="F:metal ion binding"/>
    <property type="evidence" value="ECO:0007669"/>
    <property type="project" value="InterPro"/>
</dbReference>
<keyword evidence="4" id="KW-1185">Reference proteome</keyword>
<evidence type="ECO:0000259" key="2">
    <source>
        <dbReference type="PROSITE" id="PS51043"/>
    </source>
</evidence>
<feature type="compositionally biased region" description="Basic and acidic residues" evidence="1">
    <location>
        <begin position="415"/>
        <end position="429"/>
    </location>
</feature>
<dbReference type="InterPro" id="IPR029058">
    <property type="entry name" value="AB_hydrolase_fold"/>
</dbReference>
<name>A0A1Y2AVM4_9FUNG</name>
<dbReference type="InterPro" id="IPR055555">
    <property type="entry name" value="PA-PLA1_DUF7131"/>
</dbReference>
<protein>
    <recommendedName>
        <fullName evidence="2">DDHD domain-containing protein</fullName>
    </recommendedName>
</protein>
<feature type="domain" description="DDHD" evidence="2">
    <location>
        <begin position="619"/>
        <end position="788"/>
    </location>
</feature>
<dbReference type="PROSITE" id="PS51043">
    <property type="entry name" value="DDHD"/>
    <property type="match status" value="1"/>
</dbReference>
<feature type="compositionally biased region" description="Basic and acidic residues" evidence="1">
    <location>
        <begin position="216"/>
        <end position="232"/>
    </location>
</feature>
<feature type="region of interest" description="Disordered" evidence="1">
    <location>
        <begin position="216"/>
        <end position="277"/>
    </location>
</feature>
<evidence type="ECO:0000256" key="1">
    <source>
        <dbReference type="SAM" id="MobiDB-lite"/>
    </source>
</evidence>
<dbReference type="GO" id="GO:0004620">
    <property type="term" value="F:phospholipase activity"/>
    <property type="evidence" value="ECO:0007669"/>
    <property type="project" value="TreeGrafter"/>
</dbReference>
<dbReference type="Pfam" id="PF23463">
    <property type="entry name" value="WWE_2"/>
    <property type="match status" value="1"/>
</dbReference>
<feature type="compositionally biased region" description="Acidic residues" evidence="1">
    <location>
        <begin position="485"/>
        <end position="498"/>
    </location>
</feature>
<dbReference type="InterPro" id="IPR058055">
    <property type="entry name" value="PA-PLA1"/>
</dbReference>
<evidence type="ECO:0000313" key="4">
    <source>
        <dbReference type="Proteomes" id="UP000193920"/>
    </source>
</evidence>
<dbReference type="SUPFAM" id="SSF53474">
    <property type="entry name" value="alpha/beta-Hydrolases"/>
    <property type="match status" value="1"/>
</dbReference>
<feature type="region of interest" description="Disordered" evidence="1">
    <location>
        <begin position="415"/>
        <end position="498"/>
    </location>
</feature>
<accession>A0A1Y2AVM4</accession>
<reference evidence="3 4" key="1">
    <citation type="submission" date="2016-08" db="EMBL/GenBank/DDBJ databases">
        <title>A Parts List for Fungal Cellulosomes Revealed by Comparative Genomics.</title>
        <authorList>
            <consortium name="DOE Joint Genome Institute"/>
            <person name="Haitjema C.H."/>
            <person name="Gilmore S.P."/>
            <person name="Henske J.K."/>
            <person name="Solomon K.V."/>
            <person name="De Groot R."/>
            <person name="Kuo A."/>
            <person name="Mondo S.J."/>
            <person name="Salamov A.A."/>
            <person name="Labutti K."/>
            <person name="Zhao Z."/>
            <person name="Chiniquy J."/>
            <person name="Barry K."/>
            <person name="Brewer H.M."/>
            <person name="Purvine S.O."/>
            <person name="Wright A.T."/>
            <person name="Boxma B."/>
            <person name="Van Alen T."/>
            <person name="Hackstein J.H."/>
            <person name="Baker S.E."/>
            <person name="Grigoriev I.V."/>
            <person name="O'Malley M.A."/>
        </authorList>
    </citation>
    <scope>NUCLEOTIDE SEQUENCE [LARGE SCALE GENOMIC DNA]</scope>
    <source>
        <strain evidence="3 4">G1</strain>
    </source>
</reference>
<dbReference type="AlphaFoldDB" id="A0A1Y2AVM4"/>
<dbReference type="Pfam" id="PF23465">
    <property type="entry name" value="DUF7131"/>
    <property type="match status" value="1"/>
</dbReference>
<feature type="compositionally biased region" description="Low complexity" evidence="1">
    <location>
        <begin position="245"/>
        <end position="259"/>
    </location>
</feature>
<dbReference type="InterPro" id="IPR057826">
    <property type="entry name" value="WWE_C20G8.02"/>
</dbReference>
<organism evidence="3 4">
    <name type="scientific">Neocallimastix californiae</name>
    <dbReference type="NCBI Taxonomy" id="1754190"/>
    <lineage>
        <taxon>Eukaryota</taxon>
        <taxon>Fungi</taxon>
        <taxon>Fungi incertae sedis</taxon>
        <taxon>Chytridiomycota</taxon>
        <taxon>Chytridiomycota incertae sedis</taxon>
        <taxon>Neocallimastigomycetes</taxon>
        <taxon>Neocallimastigales</taxon>
        <taxon>Neocallimastigaceae</taxon>
        <taxon>Neocallimastix</taxon>
    </lineage>
</organism>